<sequence length="201" mass="22277">MAFMWIVCLALASLASSYVSAEEGTIDCDFESTDIYACGYTTDDAPYSQGTAYPWFRRAKYTWSSGTGPWLDHTLQTEEGHFIYLEASYRGEGFKGNLTSVEAKSSAEGSCLSFWYSMWGADMGTLNAYTASADPNGPLGEIRWTRSGPTEKNIWYPASFNIEPNMLFRLRFVGIVGKSHLSDMALDDIKMTDGLCESTEA</sequence>
<dbReference type="AlphaFoldDB" id="A0A914AEW7"/>
<name>A0A914AEW7_PATMI</name>
<reference evidence="3" key="1">
    <citation type="submission" date="2022-11" db="UniProtKB">
        <authorList>
            <consortium name="EnsemblMetazoa"/>
        </authorList>
    </citation>
    <scope>IDENTIFICATION</scope>
</reference>
<dbReference type="RefSeq" id="XP_038062056.1">
    <property type="nucleotide sequence ID" value="XM_038206128.1"/>
</dbReference>
<dbReference type="PROSITE" id="PS50060">
    <property type="entry name" value="MAM_2"/>
    <property type="match status" value="1"/>
</dbReference>
<protein>
    <recommendedName>
        <fullName evidence="2">MAM domain-containing protein</fullName>
    </recommendedName>
</protein>
<dbReference type="Gene3D" id="2.60.120.200">
    <property type="match status" value="1"/>
</dbReference>
<dbReference type="EnsemblMetazoa" id="XM_038206128.1">
    <property type="protein sequence ID" value="XP_038062056.1"/>
    <property type="gene ID" value="LOC119732561"/>
</dbReference>
<accession>A0A914AEW7</accession>
<evidence type="ECO:0000313" key="3">
    <source>
        <dbReference type="EnsemblMetazoa" id="XP_038062056.1"/>
    </source>
</evidence>
<organism evidence="3 4">
    <name type="scientific">Patiria miniata</name>
    <name type="common">Bat star</name>
    <name type="synonym">Asterina miniata</name>
    <dbReference type="NCBI Taxonomy" id="46514"/>
    <lineage>
        <taxon>Eukaryota</taxon>
        <taxon>Metazoa</taxon>
        <taxon>Echinodermata</taxon>
        <taxon>Eleutherozoa</taxon>
        <taxon>Asterozoa</taxon>
        <taxon>Asteroidea</taxon>
        <taxon>Valvatacea</taxon>
        <taxon>Valvatida</taxon>
        <taxon>Asterinidae</taxon>
        <taxon>Patiria</taxon>
    </lineage>
</organism>
<dbReference type="InterPro" id="IPR013320">
    <property type="entry name" value="ConA-like_dom_sf"/>
</dbReference>
<dbReference type="SUPFAM" id="SSF49899">
    <property type="entry name" value="Concanavalin A-like lectins/glucanases"/>
    <property type="match status" value="1"/>
</dbReference>
<evidence type="ECO:0000259" key="2">
    <source>
        <dbReference type="PROSITE" id="PS50060"/>
    </source>
</evidence>
<dbReference type="SMART" id="SM00137">
    <property type="entry name" value="MAM"/>
    <property type="match status" value="1"/>
</dbReference>
<keyword evidence="4" id="KW-1185">Reference proteome</keyword>
<dbReference type="GO" id="GO:0016020">
    <property type="term" value="C:membrane"/>
    <property type="evidence" value="ECO:0007669"/>
    <property type="project" value="InterPro"/>
</dbReference>
<dbReference type="PANTHER" id="PTHR23282">
    <property type="entry name" value="APICAL ENDOSOMAL GLYCOPROTEIN PRECURSOR"/>
    <property type="match status" value="1"/>
</dbReference>
<keyword evidence="1" id="KW-0732">Signal</keyword>
<feature type="chain" id="PRO_5036881271" description="MAM domain-containing protein" evidence="1">
    <location>
        <begin position="22"/>
        <end position="201"/>
    </location>
</feature>
<dbReference type="Proteomes" id="UP000887568">
    <property type="component" value="Unplaced"/>
</dbReference>
<dbReference type="OrthoDB" id="10063783at2759"/>
<dbReference type="CDD" id="cd06263">
    <property type="entry name" value="MAM"/>
    <property type="match status" value="1"/>
</dbReference>
<dbReference type="GeneID" id="119732561"/>
<dbReference type="InterPro" id="IPR051560">
    <property type="entry name" value="MAM_domain-containing"/>
</dbReference>
<proteinExistence type="predicted"/>
<feature type="signal peptide" evidence="1">
    <location>
        <begin position="1"/>
        <end position="21"/>
    </location>
</feature>
<feature type="domain" description="MAM" evidence="2">
    <location>
        <begin position="26"/>
        <end position="198"/>
    </location>
</feature>
<dbReference type="PANTHER" id="PTHR23282:SF101">
    <property type="entry name" value="MAM DOMAIN-CONTAINING PROTEIN"/>
    <property type="match status" value="1"/>
</dbReference>
<dbReference type="Pfam" id="PF00629">
    <property type="entry name" value="MAM"/>
    <property type="match status" value="1"/>
</dbReference>
<dbReference type="OMA" id="MWIVCLA"/>
<evidence type="ECO:0000313" key="4">
    <source>
        <dbReference type="Proteomes" id="UP000887568"/>
    </source>
</evidence>
<evidence type="ECO:0000256" key="1">
    <source>
        <dbReference type="SAM" id="SignalP"/>
    </source>
</evidence>
<dbReference type="InterPro" id="IPR000998">
    <property type="entry name" value="MAM_dom"/>
</dbReference>